<evidence type="ECO:0000256" key="1">
    <source>
        <dbReference type="SAM" id="MobiDB-lite"/>
    </source>
</evidence>
<dbReference type="AlphaFoldDB" id="A0A9N9SYT3"/>
<feature type="region of interest" description="Disordered" evidence="1">
    <location>
        <begin position="1"/>
        <end position="94"/>
    </location>
</feature>
<protein>
    <submittedName>
        <fullName evidence="2">Uncharacterized protein</fullName>
    </submittedName>
</protein>
<name>A0A9N9SYT3_DIABA</name>
<evidence type="ECO:0000313" key="2">
    <source>
        <dbReference type="EMBL" id="CAG9832224.1"/>
    </source>
</evidence>
<reference evidence="2" key="1">
    <citation type="submission" date="2022-01" db="EMBL/GenBank/DDBJ databases">
        <authorList>
            <person name="King R."/>
        </authorList>
    </citation>
    <scope>NUCLEOTIDE SEQUENCE</scope>
</reference>
<evidence type="ECO:0000313" key="3">
    <source>
        <dbReference type="Proteomes" id="UP001153709"/>
    </source>
</evidence>
<dbReference type="Proteomes" id="UP001153709">
    <property type="component" value="Chromosome 3"/>
</dbReference>
<organism evidence="2 3">
    <name type="scientific">Diabrotica balteata</name>
    <name type="common">Banded cucumber beetle</name>
    <dbReference type="NCBI Taxonomy" id="107213"/>
    <lineage>
        <taxon>Eukaryota</taxon>
        <taxon>Metazoa</taxon>
        <taxon>Ecdysozoa</taxon>
        <taxon>Arthropoda</taxon>
        <taxon>Hexapoda</taxon>
        <taxon>Insecta</taxon>
        <taxon>Pterygota</taxon>
        <taxon>Neoptera</taxon>
        <taxon>Endopterygota</taxon>
        <taxon>Coleoptera</taxon>
        <taxon>Polyphaga</taxon>
        <taxon>Cucujiformia</taxon>
        <taxon>Chrysomeloidea</taxon>
        <taxon>Chrysomelidae</taxon>
        <taxon>Galerucinae</taxon>
        <taxon>Diabroticina</taxon>
        <taxon>Diabroticites</taxon>
        <taxon>Diabrotica</taxon>
    </lineage>
</organism>
<feature type="compositionally biased region" description="Low complexity" evidence="1">
    <location>
        <begin position="41"/>
        <end position="71"/>
    </location>
</feature>
<sequence>MDQTKNDYISPIRSNESDIDDSDANQNFDVSSDKLFSNRLIPTTKNSSSSSNISSSTSTDSSDSPSESTVSNIEDNGEKKGKKRVRKPENWQIAKTNLAKQSSILW</sequence>
<gene>
    <name evidence="2" type="ORF">DIABBA_LOCUS5747</name>
</gene>
<keyword evidence="3" id="KW-1185">Reference proteome</keyword>
<proteinExistence type="predicted"/>
<accession>A0A9N9SYT3</accession>
<dbReference type="EMBL" id="OU898278">
    <property type="protein sequence ID" value="CAG9832224.1"/>
    <property type="molecule type" value="Genomic_DNA"/>
</dbReference>